<keyword evidence="4" id="KW-1185">Reference proteome</keyword>
<dbReference type="InterPro" id="IPR005366">
    <property type="entry name" value="EMC8/9"/>
</dbReference>
<reference evidence="3 4" key="1">
    <citation type="journal article" date="2019" name="Nat. Ecol. Evol.">
        <title>Megaphylogeny resolves global patterns of mushroom evolution.</title>
        <authorList>
            <person name="Varga T."/>
            <person name="Krizsan K."/>
            <person name="Foldi C."/>
            <person name="Dima B."/>
            <person name="Sanchez-Garcia M."/>
            <person name="Sanchez-Ramirez S."/>
            <person name="Szollosi G.J."/>
            <person name="Szarkandi J.G."/>
            <person name="Papp V."/>
            <person name="Albert L."/>
            <person name="Andreopoulos W."/>
            <person name="Angelini C."/>
            <person name="Antonin V."/>
            <person name="Barry K.W."/>
            <person name="Bougher N.L."/>
            <person name="Buchanan P."/>
            <person name="Buyck B."/>
            <person name="Bense V."/>
            <person name="Catcheside P."/>
            <person name="Chovatia M."/>
            <person name="Cooper J."/>
            <person name="Damon W."/>
            <person name="Desjardin D."/>
            <person name="Finy P."/>
            <person name="Geml J."/>
            <person name="Haridas S."/>
            <person name="Hughes K."/>
            <person name="Justo A."/>
            <person name="Karasinski D."/>
            <person name="Kautmanova I."/>
            <person name="Kiss B."/>
            <person name="Kocsube S."/>
            <person name="Kotiranta H."/>
            <person name="LaButti K.M."/>
            <person name="Lechner B.E."/>
            <person name="Liimatainen K."/>
            <person name="Lipzen A."/>
            <person name="Lukacs Z."/>
            <person name="Mihaltcheva S."/>
            <person name="Morgado L.N."/>
            <person name="Niskanen T."/>
            <person name="Noordeloos M.E."/>
            <person name="Ohm R.A."/>
            <person name="Ortiz-Santana B."/>
            <person name="Ovrebo C."/>
            <person name="Racz N."/>
            <person name="Riley R."/>
            <person name="Savchenko A."/>
            <person name="Shiryaev A."/>
            <person name="Soop K."/>
            <person name="Spirin V."/>
            <person name="Szebenyi C."/>
            <person name="Tomsovsky M."/>
            <person name="Tulloss R.E."/>
            <person name="Uehling J."/>
            <person name="Grigoriev I.V."/>
            <person name="Vagvolgyi C."/>
            <person name="Papp T."/>
            <person name="Martin F.M."/>
            <person name="Miettinen O."/>
            <person name="Hibbett D.S."/>
            <person name="Nagy L.G."/>
        </authorList>
    </citation>
    <scope>NUCLEOTIDE SEQUENCE [LARGE SCALE GENOMIC DNA]</scope>
    <source>
        <strain evidence="3 4">OMC1185</strain>
    </source>
</reference>
<accession>A0A5C3N5Z5</accession>
<proteinExistence type="inferred from homology"/>
<comment type="similarity">
    <text evidence="1">Belongs to the EMC8/EMC9 family.</text>
</comment>
<organism evidence="3 4">
    <name type="scientific">Heliocybe sulcata</name>
    <dbReference type="NCBI Taxonomy" id="5364"/>
    <lineage>
        <taxon>Eukaryota</taxon>
        <taxon>Fungi</taxon>
        <taxon>Dikarya</taxon>
        <taxon>Basidiomycota</taxon>
        <taxon>Agaricomycotina</taxon>
        <taxon>Agaricomycetes</taxon>
        <taxon>Gloeophyllales</taxon>
        <taxon>Gloeophyllaceae</taxon>
        <taxon>Heliocybe</taxon>
    </lineage>
</organism>
<evidence type="ECO:0000313" key="3">
    <source>
        <dbReference type="EMBL" id="TFK52475.1"/>
    </source>
</evidence>
<evidence type="ECO:0000256" key="1">
    <source>
        <dbReference type="ARBA" id="ARBA00007461"/>
    </source>
</evidence>
<protein>
    <submittedName>
        <fullName evidence="3">UPF0172-domain-containing protein</fullName>
    </submittedName>
</protein>
<gene>
    <name evidence="3" type="ORF">OE88DRAFT_1657763</name>
</gene>
<name>A0A5C3N5Z5_9AGAM</name>
<dbReference type="PANTHER" id="PTHR12941:SF10">
    <property type="entry name" value="ER MEMBRANE PROTEIN COMPLEX SUBUNIT 8_9 HOMOLOG"/>
    <property type="match status" value="1"/>
</dbReference>
<dbReference type="EMBL" id="ML213509">
    <property type="protein sequence ID" value="TFK52475.1"/>
    <property type="molecule type" value="Genomic_DNA"/>
</dbReference>
<evidence type="ECO:0000313" key="4">
    <source>
        <dbReference type="Proteomes" id="UP000305948"/>
    </source>
</evidence>
<dbReference type="InterPro" id="IPR037518">
    <property type="entry name" value="MPN"/>
</dbReference>
<evidence type="ECO:0000259" key="2">
    <source>
        <dbReference type="PROSITE" id="PS50249"/>
    </source>
</evidence>
<dbReference type="CDD" id="cd08060">
    <property type="entry name" value="MPN_UPF0172"/>
    <property type="match status" value="1"/>
</dbReference>
<dbReference type="OrthoDB" id="194468at2759"/>
<dbReference type="Proteomes" id="UP000305948">
    <property type="component" value="Unassembled WGS sequence"/>
</dbReference>
<sequence length="203" mass="21884">MVSYTVSHQAYVKMILHSAKYPHKPVNGVLLGKQDGSGQVTIEDAVPLLHNWTSLSPMMEIGLDLAGNYAASKGQQLVGYYQASERVDEVSLAPVGEKICSKIRESFPDAIALVIDGKQVGSESAALMPFVLSSGTSWRPASSSSAPFTAGSSFALASDASPSRVLTLIRETRLHEKFGDFDDHLEDVSIDWLRNEASMDPSP</sequence>
<dbReference type="AlphaFoldDB" id="A0A5C3N5Z5"/>
<dbReference type="GO" id="GO:0072546">
    <property type="term" value="C:EMC complex"/>
    <property type="evidence" value="ECO:0007669"/>
    <property type="project" value="InterPro"/>
</dbReference>
<dbReference type="PROSITE" id="PS50249">
    <property type="entry name" value="MPN"/>
    <property type="match status" value="1"/>
</dbReference>
<dbReference type="STRING" id="5364.A0A5C3N5Z5"/>
<dbReference type="PANTHER" id="PTHR12941">
    <property type="entry name" value="ER MEMBRANE PROTEIN COMPLEX"/>
    <property type="match status" value="1"/>
</dbReference>
<dbReference type="Pfam" id="PF03665">
    <property type="entry name" value="UPF0172"/>
    <property type="match status" value="1"/>
</dbReference>
<dbReference type="Gene3D" id="3.40.140.10">
    <property type="entry name" value="Cytidine Deaminase, domain 2"/>
    <property type="match status" value="1"/>
</dbReference>
<feature type="domain" description="MPN" evidence="2">
    <location>
        <begin position="4"/>
        <end position="134"/>
    </location>
</feature>